<protein>
    <submittedName>
        <fullName evidence="1">Uncharacterized protein</fullName>
    </submittedName>
</protein>
<dbReference type="Proteomes" id="UP000822688">
    <property type="component" value="Chromosome 12"/>
</dbReference>
<evidence type="ECO:0000313" key="2">
    <source>
        <dbReference type="Proteomes" id="UP000822688"/>
    </source>
</evidence>
<dbReference type="EMBL" id="CM026433">
    <property type="protein sequence ID" value="KAG0553530.1"/>
    <property type="molecule type" value="Genomic_DNA"/>
</dbReference>
<name>A0A8T0G352_CERPU</name>
<comment type="caution">
    <text evidence="1">The sequence shown here is derived from an EMBL/GenBank/DDBJ whole genome shotgun (WGS) entry which is preliminary data.</text>
</comment>
<organism evidence="1 2">
    <name type="scientific">Ceratodon purpureus</name>
    <name type="common">Fire moss</name>
    <name type="synonym">Dicranum purpureum</name>
    <dbReference type="NCBI Taxonomy" id="3225"/>
    <lineage>
        <taxon>Eukaryota</taxon>
        <taxon>Viridiplantae</taxon>
        <taxon>Streptophyta</taxon>
        <taxon>Embryophyta</taxon>
        <taxon>Bryophyta</taxon>
        <taxon>Bryophytina</taxon>
        <taxon>Bryopsida</taxon>
        <taxon>Dicranidae</taxon>
        <taxon>Pseudoditrichales</taxon>
        <taxon>Ditrichaceae</taxon>
        <taxon>Ceratodon</taxon>
    </lineage>
</organism>
<gene>
    <name evidence="1" type="ORF">KC19_12G018100</name>
</gene>
<proteinExistence type="predicted"/>
<dbReference type="AlphaFoldDB" id="A0A8T0G352"/>
<reference evidence="1" key="1">
    <citation type="submission" date="2020-06" db="EMBL/GenBank/DDBJ databases">
        <title>WGS assembly of Ceratodon purpureus strain R40.</title>
        <authorList>
            <person name="Carey S.B."/>
            <person name="Jenkins J."/>
            <person name="Shu S."/>
            <person name="Lovell J.T."/>
            <person name="Sreedasyam A."/>
            <person name="Maumus F."/>
            <person name="Tiley G.P."/>
            <person name="Fernandez-Pozo N."/>
            <person name="Barry K."/>
            <person name="Chen C."/>
            <person name="Wang M."/>
            <person name="Lipzen A."/>
            <person name="Daum C."/>
            <person name="Saski C.A."/>
            <person name="Payton A.C."/>
            <person name="Mcbreen J.C."/>
            <person name="Conrad R.E."/>
            <person name="Kollar L.M."/>
            <person name="Olsson S."/>
            <person name="Huttunen S."/>
            <person name="Landis J.B."/>
            <person name="Wickett N.J."/>
            <person name="Johnson M.G."/>
            <person name="Rensing S.A."/>
            <person name="Grimwood J."/>
            <person name="Schmutz J."/>
            <person name="Mcdaniel S.F."/>
        </authorList>
    </citation>
    <scope>NUCLEOTIDE SEQUENCE</scope>
    <source>
        <strain evidence="1">R40</strain>
    </source>
</reference>
<evidence type="ECO:0000313" key="1">
    <source>
        <dbReference type="EMBL" id="KAG0553530.1"/>
    </source>
</evidence>
<keyword evidence="2" id="KW-1185">Reference proteome</keyword>
<sequence length="59" mass="7105">MMIHTQTMRTMRTTRMISRLKIVQMILLKTEMKKMLGSLLKCWLCSFSRTRKTCPLKRL</sequence>
<accession>A0A8T0G352</accession>